<dbReference type="CDD" id="cd00085">
    <property type="entry name" value="HNHc"/>
    <property type="match status" value="1"/>
</dbReference>
<name>A0A849I6A5_9HYPH</name>
<dbReference type="GO" id="GO:0008270">
    <property type="term" value="F:zinc ion binding"/>
    <property type="evidence" value="ECO:0007669"/>
    <property type="project" value="InterPro"/>
</dbReference>
<dbReference type="AlphaFoldDB" id="A0A849I6A5"/>
<reference evidence="2 3" key="1">
    <citation type="submission" date="2020-04" db="EMBL/GenBank/DDBJ databases">
        <title>Enterovirga sp. isolate from soil.</title>
        <authorList>
            <person name="Chea S."/>
            <person name="Kim D.-U."/>
        </authorList>
    </citation>
    <scope>NUCLEOTIDE SEQUENCE [LARGE SCALE GENOMIC DNA]</scope>
    <source>
        <strain evidence="2 3">DB1703</strain>
    </source>
</reference>
<keyword evidence="2" id="KW-0255">Endonuclease</keyword>
<dbReference type="Pfam" id="PF01844">
    <property type="entry name" value="HNH"/>
    <property type="match status" value="1"/>
</dbReference>
<dbReference type="EMBL" id="JABEPP010000007">
    <property type="protein sequence ID" value="NNM75012.1"/>
    <property type="molecule type" value="Genomic_DNA"/>
</dbReference>
<dbReference type="InterPro" id="IPR003615">
    <property type="entry name" value="HNH_nuc"/>
</dbReference>
<keyword evidence="2" id="KW-0378">Hydrolase</keyword>
<dbReference type="GO" id="GO:0004519">
    <property type="term" value="F:endonuclease activity"/>
    <property type="evidence" value="ECO:0007669"/>
    <property type="project" value="UniProtKB-KW"/>
</dbReference>
<dbReference type="Proteomes" id="UP000564885">
    <property type="component" value="Unassembled WGS sequence"/>
</dbReference>
<proteinExistence type="predicted"/>
<evidence type="ECO:0000313" key="2">
    <source>
        <dbReference type="EMBL" id="NNM75012.1"/>
    </source>
</evidence>
<feature type="domain" description="HNH" evidence="1">
    <location>
        <begin position="32"/>
        <end position="79"/>
    </location>
</feature>
<evidence type="ECO:0000313" key="3">
    <source>
        <dbReference type="Proteomes" id="UP000564885"/>
    </source>
</evidence>
<dbReference type="Gene3D" id="1.10.30.50">
    <property type="match status" value="1"/>
</dbReference>
<evidence type="ECO:0000259" key="1">
    <source>
        <dbReference type="Pfam" id="PF01844"/>
    </source>
</evidence>
<dbReference type="GO" id="GO:0003676">
    <property type="term" value="F:nucleic acid binding"/>
    <property type="evidence" value="ECO:0007669"/>
    <property type="project" value="InterPro"/>
</dbReference>
<gene>
    <name evidence="2" type="ORF">HJG44_21860</name>
</gene>
<sequence>MSRSVELWFGKTDDAKVPARVRLRIFEREGGRCWLSGRKIMPGDAWDLDHKVALANGGRHAEDNLAPALRDKHREKTARDVAEKSRVASVRKKHLGIKMRKAKINFPPRRTPKNYASAPLRKWAAWNPHDLTAIGRADD</sequence>
<organism evidence="2 3">
    <name type="scientific">Enterovirga aerilata</name>
    <dbReference type="NCBI Taxonomy" id="2730920"/>
    <lineage>
        <taxon>Bacteria</taxon>
        <taxon>Pseudomonadati</taxon>
        <taxon>Pseudomonadota</taxon>
        <taxon>Alphaproteobacteria</taxon>
        <taxon>Hyphomicrobiales</taxon>
        <taxon>Methylobacteriaceae</taxon>
        <taxon>Enterovirga</taxon>
    </lineage>
</organism>
<accession>A0A849I6A5</accession>
<comment type="caution">
    <text evidence="2">The sequence shown here is derived from an EMBL/GenBank/DDBJ whole genome shotgun (WGS) entry which is preliminary data.</text>
</comment>
<protein>
    <submittedName>
        <fullName evidence="2">HNH endonuclease</fullName>
    </submittedName>
</protein>
<dbReference type="InterPro" id="IPR002711">
    <property type="entry name" value="HNH"/>
</dbReference>
<dbReference type="RefSeq" id="WP_171220516.1">
    <property type="nucleotide sequence ID" value="NZ_JABEPP010000007.1"/>
</dbReference>
<keyword evidence="2" id="KW-0540">Nuclease</keyword>
<keyword evidence="3" id="KW-1185">Reference proteome</keyword>